<evidence type="ECO:0000256" key="1">
    <source>
        <dbReference type="ARBA" id="ARBA00007626"/>
    </source>
</evidence>
<evidence type="ECO:0008006" key="6">
    <source>
        <dbReference type="Google" id="ProtNLM"/>
    </source>
</evidence>
<evidence type="ECO:0000256" key="2">
    <source>
        <dbReference type="ARBA" id="ARBA00022737"/>
    </source>
</evidence>
<reference evidence="5" key="1">
    <citation type="journal article" date="2016" name="Nature">
        <title>The genome of the seagrass Zostera marina reveals angiosperm adaptation to the sea.</title>
        <authorList>
            <person name="Olsen J.L."/>
            <person name="Rouze P."/>
            <person name="Verhelst B."/>
            <person name="Lin Y.-C."/>
            <person name="Bayer T."/>
            <person name="Collen J."/>
            <person name="Dattolo E."/>
            <person name="De Paoli E."/>
            <person name="Dittami S."/>
            <person name="Maumus F."/>
            <person name="Michel G."/>
            <person name="Kersting A."/>
            <person name="Lauritano C."/>
            <person name="Lohaus R."/>
            <person name="Toepel M."/>
            <person name="Tonon T."/>
            <person name="Vanneste K."/>
            <person name="Amirebrahimi M."/>
            <person name="Brakel J."/>
            <person name="Bostroem C."/>
            <person name="Chovatia M."/>
            <person name="Grimwood J."/>
            <person name="Jenkins J.W."/>
            <person name="Jueterbock A."/>
            <person name="Mraz A."/>
            <person name="Stam W.T."/>
            <person name="Tice H."/>
            <person name="Bornberg-Bauer E."/>
            <person name="Green P.J."/>
            <person name="Pearson G.A."/>
            <person name="Procaccini G."/>
            <person name="Duarte C.M."/>
            <person name="Schmutz J."/>
            <person name="Reusch T.B.H."/>
            <person name="Van de Peer Y."/>
        </authorList>
    </citation>
    <scope>NUCLEOTIDE SEQUENCE [LARGE SCALE GENOMIC DNA]</scope>
    <source>
        <strain evidence="5">cv. Finnish</strain>
    </source>
</reference>
<dbReference type="PROSITE" id="PS51375">
    <property type="entry name" value="PPR"/>
    <property type="match status" value="2"/>
</dbReference>
<keyword evidence="2" id="KW-0677">Repeat</keyword>
<evidence type="ECO:0000256" key="3">
    <source>
        <dbReference type="PROSITE-ProRule" id="PRU00708"/>
    </source>
</evidence>
<keyword evidence="5" id="KW-1185">Reference proteome</keyword>
<gene>
    <name evidence="4" type="ORF">ZOSMA_20G00800</name>
</gene>
<accession>A0A0K9PN19</accession>
<evidence type="ECO:0000313" key="5">
    <source>
        <dbReference type="Proteomes" id="UP000036987"/>
    </source>
</evidence>
<feature type="repeat" description="PPR" evidence="3">
    <location>
        <begin position="102"/>
        <end position="136"/>
    </location>
</feature>
<dbReference type="OrthoDB" id="185373at2759"/>
<dbReference type="Gene3D" id="1.25.40.10">
    <property type="entry name" value="Tetratricopeptide repeat domain"/>
    <property type="match status" value="1"/>
</dbReference>
<dbReference type="InterPro" id="IPR011990">
    <property type="entry name" value="TPR-like_helical_dom_sf"/>
</dbReference>
<dbReference type="AlphaFoldDB" id="A0A0K9PN19"/>
<dbReference type="Proteomes" id="UP000036987">
    <property type="component" value="Unassembled WGS sequence"/>
</dbReference>
<dbReference type="InterPro" id="IPR002885">
    <property type="entry name" value="PPR_rpt"/>
</dbReference>
<dbReference type="Pfam" id="PF01535">
    <property type="entry name" value="PPR"/>
    <property type="match status" value="1"/>
</dbReference>
<sequence>MANSRLFRLGRLFFSSRTTSVSMPLPAPPPQKPETEALGCINGVSVADSVMSSKWHVVDTTLPFLTPTLLSSVLLNLRRLAPEKIPFFLDRVNPKLRGSHSDPAIIDVLMKAYADGGKLEEALGLFRYTQEVDFIPKIDSCNSLLSSYVRLANQTGDAWKVFEEMFKRKIQPNLITFNIMIHALCKEGENLKLELG</sequence>
<dbReference type="EMBL" id="LFYR01000757">
    <property type="protein sequence ID" value="KMZ69602.1"/>
    <property type="molecule type" value="Genomic_DNA"/>
</dbReference>
<name>A0A0K9PN19_ZOSMR</name>
<dbReference type="PANTHER" id="PTHR47447">
    <property type="entry name" value="OS03G0856100 PROTEIN"/>
    <property type="match status" value="1"/>
</dbReference>
<dbReference type="Pfam" id="PF13041">
    <property type="entry name" value="PPR_2"/>
    <property type="match status" value="1"/>
</dbReference>
<evidence type="ECO:0000313" key="4">
    <source>
        <dbReference type="EMBL" id="KMZ69602.1"/>
    </source>
</evidence>
<comment type="caution">
    <text evidence="4">The sequence shown here is derived from an EMBL/GenBank/DDBJ whole genome shotgun (WGS) entry which is preliminary data.</text>
</comment>
<dbReference type="PANTHER" id="PTHR47447:SF17">
    <property type="entry name" value="OS12G0638900 PROTEIN"/>
    <property type="match status" value="1"/>
</dbReference>
<organism evidence="4 5">
    <name type="scientific">Zostera marina</name>
    <name type="common">Eelgrass</name>
    <dbReference type="NCBI Taxonomy" id="29655"/>
    <lineage>
        <taxon>Eukaryota</taxon>
        <taxon>Viridiplantae</taxon>
        <taxon>Streptophyta</taxon>
        <taxon>Embryophyta</taxon>
        <taxon>Tracheophyta</taxon>
        <taxon>Spermatophyta</taxon>
        <taxon>Magnoliopsida</taxon>
        <taxon>Liliopsida</taxon>
        <taxon>Zosteraceae</taxon>
        <taxon>Zostera</taxon>
    </lineage>
</organism>
<comment type="similarity">
    <text evidence="1">Belongs to the PPR family. P subfamily.</text>
</comment>
<dbReference type="NCBIfam" id="TIGR00756">
    <property type="entry name" value="PPR"/>
    <property type="match status" value="1"/>
</dbReference>
<feature type="repeat" description="PPR" evidence="3">
    <location>
        <begin position="137"/>
        <end position="172"/>
    </location>
</feature>
<protein>
    <recommendedName>
        <fullName evidence="6">Pentatricopeptide repeat-containing protein</fullName>
    </recommendedName>
</protein>
<proteinExistence type="inferred from homology"/>